<evidence type="ECO:0000313" key="1">
    <source>
        <dbReference type="EMBL" id="CAG7565489.1"/>
    </source>
</evidence>
<organism evidence="1 2">
    <name type="scientific">Fusarium equiseti</name>
    <name type="common">Fusarium scirpi</name>
    <dbReference type="NCBI Taxonomy" id="61235"/>
    <lineage>
        <taxon>Eukaryota</taxon>
        <taxon>Fungi</taxon>
        <taxon>Dikarya</taxon>
        <taxon>Ascomycota</taxon>
        <taxon>Pezizomycotina</taxon>
        <taxon>Sordariomycetes</taxon>
        <taxon>Hypocreomycetidae</taxon>
        <taxon>Hypocreales</taxon>
        <taxon>Nectriaceae</taxon>
        <taxon>Fusarium</taxon>
        <taxon>Fusarium incarnatum-equiseti species complex</taxon>
    </lineage>
</organism>
<protein>
    <submittedName>
        <fullName evidence="1">Uncharacterized protein</fullName>
    </submittedName>
</protein>
<evidence type="ECO:0000313" key="2">
    <source>
        <dbReference type="Proteomes" id="UP000693738"/>
    </source>
</evidence>
<name>A0A8J2J822_FUSEQ</name>
<sequence>MSTELSDEPAIANIPSVLGREANSFIRYEEDMHKDEIRIMVPYAKFMNSSNHGGRRDVPFTMAAWKSFWTAVFQNWNTAYGEMEPVPLAPRRFHETNIRVGHLNHDERTFLSLLITFPFSLSIPHHTYCSVMNNNNRDDSPDTIVNMENEITPFQAAASTMSVASRPANSVIRFEEEMTTEELSMMVHLARLEHRIFSRGRSRPYSMTDWQRFLDKVFEDWDTNSGDSDAPPLAPKRFHETNVKVGKLKYDHLPTPEFPEALQPPARLHNAPVFLSVTTKAVGYMVDFMWKDGDGKFMGRHHIELTVPNLAAAIYQAVERYDTSKQNAYAHFNKQQVIHQAHRRIVMFAEQGTADGIDHTTWAVALQYIEPDLAYLRIERMWAELGSVLELKSSANR</sequence>
<proteinExistence type="predicted"/>
<reference evidence="1" key="1">
    <citation type="submission" date="2021-05" db="EMBL/GenBank/DDBJ databases">
        <authorList>
            <person name="Khan N."/>
        </authorList>
    </citation>
    <scope>NUCLEOTIDE SEQUENCE</scope>
</reference>
<comment type="caution">
    <text evidence="1">The sequence shown here is derived from an EMBL/GenBank/DDBJ whole genome shotgun (WGS) entry which is preliminary data.</text>
</comment>
<dbReference type="AlphaFoldDB" id="A0A8J2J822"/>
<gene>
    <name evidence="1" type="ORF">FEQUK3_LOCUS11240</name>
</gene>
<accession>A0A8J2J822</accession>
<dbReference type="EMBL" id="CAJSTJ010000184">
    <property type="protein sequence ID" value="CAG7565489.1"/>
    <property type="molecule type" value="Genomic_DNA"/>
</dbReference>
<dbReference type="Proteomes" id="UP000693738">
    <property type="component" value="Unassembled WGS sequence"/>
</dbReference>